<protein>
    <submittedName>
        <fullName evidence="2">Uncharacterized protein</fullName>
    </submittedName>
</protein>
<dbReference type="RefSeq" id="WP_161028270.1">
    <property type="nucleotide sequence ID" value="NZ_WWCJ01000027.1"/>
</dbReference>
<evidence type="ECO:0000256" key="1">
    <source>
        <dbReference type="SAM" id="Phobius"/>
    </source>
</evidence>
<keyword evidence="1" id="KW-0472">Membrane</keyword>
<keyword evidence="1" id="KW-0812">Transmembrane</keyword>
<evidence type="ECO:0000313" key="3">
    <source>
        <dbReference type="Proteomes" id="UP000448575"/>
    </source>
</evidence>
<keyword evidence="1" id="KW-1133">Transmembrane helix</keyword>
<feature type="transmembrane region" description="Helical" evidence="1">
    <location>
        <begin position="34"/>
        <end position="55"/>
    </location>
</feature>
<dbReference type="Proteomes" id="UP000448575">
    <property type="component" value="Unassembled WGS sequence"/>
</dbReference>
<proteinExistence type="predicted"/>
<keyword evidence="3" id="KW-1185">Reference proteome</keyword>
<gene>
    <name evidence="2" type="ORF">GTP41_24810</name>
</gene>
<organism evidence="2 3">
    <name type="scientific">Pseudoduganella guangdongensis</name>
    <dbReference type="NCBI Taxonomy" id="2692179"/>
    <lineage>
        <taxon>Bacteria</taxon>
        <taxon>Pseudomonadati</taxon>
        <taxon>Pseudomonadota</taxon>
        <taxon>Betaproteobacteria</taxon>
        <taxon>Burkholderiales</taxon>
        <taxon>Oxalobacteraceae</taxon>
        <taxon>Telluria group</taxon>
        <taxon>Pseudoduganella</taxon>
    </lineage>
</organism>
<evidence type="ECO:0000313" key="2">
    <source>
        <dbReference type="EMBL" id="MYN05323.1"/>
    </source>
</evidence>
<accession>A0A6N9HQ05</accession>
<dbReference type="AlphaFoldDB" id="A0A6N9HQ05"/>
<dbReference type="EMBL" id="WWCJ01000027">
    <property type="protein sequence ID" value="MYN05323.1"/>
    <property type="molecule type" value="Genomic_DNA"/>
</dbReference>
<sequence>MNTLAIVGILLMLPFAYGALFQSRPKNWVPEHASIAMLEIAGLVIGLILFLIGVFA</sequence>
<name>A0A6N9HQ05_9BURK</name>
<reference evidence="2 3" key="1">
    <citation type="submission" date="2019-12" db="EMBL/GenBank/DDBJ databases">
        <title>Novel species isolated from a subtropical stream in China.</title>
        <authorList>
            <person name="Lu H."/>
        </authorList>
    </citation>
    <scope>NUCLEOTIDE SEQUENCE [LARGE SCALE GENOMIC DNA]</scope>
    <source>
        <strain evidence="2 3">DS3</strain>
    </source>
</reference>
<comment type="caution">
    <text evidence="2">The sequence shown here is derived from an EMBL/GenBank/DDBJ whole genome shotgun (WGS) entry which is preliminary data.</text>
</comment>